<dbReference type="EMBL" id="DQWS01000020">
    <property type="protein sequence ID" value="HDD52539.1"/>
    <property type="molecule type" value="Genomic_DNA"/>
</dbReference>
<evidence type="ECO:0000256" key="3">
    <source>
        <dbReference type="ARBA" id="ARBA00022741"/>
    </source>
</evidence>
<keyword evidence="5" id="KW-0648">Protein biosynthesis</keyword>
<dbReference type="InterPro" id="IPR012340">
    <property type="entry name" value="NA-bd_OB-fold"/>
</dbReference>
<keyword evidence="2 8" id="KW-0436">Ligase</keyword>
<dbReference type="GO" id="GO:0003676">
    <property type="term" value="F:nucleic acid binding"/>
    <property type="evidence" value="ECO:0007669"/>
    <property type="project" value="InterPro"/>
</dbReference>
<dbReference type="GO" id="GO:0005524">
    <property type="term" value="F:ATP binding"/>
    <property type="evidence" value="ECO:0007669"/>
    <property type="project" value="UniProtKB-KW"/>
</dbReference>
<name>A0A7C0YCG5_9BACT</name>
<dbReference type="CDD" id="cd04317">
    <property type="entry name" value="EcAspRS_like_N"/>
    <property type="match status" value="1"/>
</dbReference>
<dbReference type="InterPro" id="IPR004524">
    <property type="entry name" value="Asp-tRNA-ligase_1"/>
</dbReference>
<dbReference type="NCBIfam" id="NF001750">
    <property type="entry name" value="PRK00476.1"/>
    <property type="match status" value="1"/>
</dbReference>
<keyword evidence="4" id="KW-0067">ATP-binding</keyword>
<dbReference type="Proteomes" id="UP000885690">
    <property type="component" value="Unassembled WGS sequence"/>
</dbReference>
<feature type="non-terminal residue" evidence="8">
    <location>
        <position position="443"/>
    </location>
</feature>
<evidence type="ECO:0000256" key="4">
    <source>
        <dbReference type="ARBA" id="ARBA00022840"/>
    </source>
</evidence>
<organism evidence="8">
    <name type="scientific">Thermosulfidibacter takaii</name>
    <dbReference type="NCBI Taxonomy" id="412593"/>
    <lineage>
        <taxon>Bacteria</taxon>
        <taxon>Pseudomonadati</taxon>
        <taxon>Thermosulfidibacterota</taxon>
        <taxon>Thermosulfidibacteria</taxon>
        <taxon>Thermosulfidibacterales</taxon>
        <taxon>Thermosulfidibacteraceae</taxon>
    </lineage>
</organism>
<evidence type="ECO:0000256" key="5">
    <source>
        <dbReference type="ARBA" id="ARBA00022917"/>
    </source>
</evidence>
<dbReference type="AlphaFoldDB" id="A0A7C0YCG5"/>
<dbReference type="PANTHER" id="PTHR22594">
    <property type="entry name" value="ASPARTYL/LYSYL-TRNA SYNTHETASE"/>
    <property type="match status" value="1"/>
</dbReference>
<dbReference type="EC" id="6.1.1.12" evidence="8"/>
<evidence type="ECO:0000313" key="8">
    <source>
        <dbReference type="EMBL" id="HDD52539.1"/>
    </source>
</evidence>
<proteinExistence type="inferred from homology"/>
<dbReference type="Pfam" id="PF01336">
    <property type="entry name" value="tRNA_anti-codon"/>
    <property type="match status" value="1"/>
</dbReference>
<dbReference type="Pfam" id="PF02938">
    <property type="entry name" value="GAD"/>
    <property type="match status" value="1"/>
</dbReference>
<dbReference type="InterPro" id="IPR006195">
    <property type="entry name" value="aa-tRNA-synth_II"/>
</dbReference>
<dbReference type="InterPro" id="IPR045864">
    <property type="entry name" value="aa-tRNA-synth_II/BPL/LPL"/>
</dbReference>
<evidence type="ECO:0000256" key="2">
    <source>
        <dbReference type="ARBA" id="ARBA00022598"/>
    </source>
</evidence>
<dbReference type="InterPro" id="IPR004115">
    <property type="entry name" value="GAD-like_sf"/>
</dbReference>
<dbReference type="PRINTS" id="PR01042">
    <property type="entry name" value="TRNASYNTHASP"/>
</dbReference>
<dbReference type="InterPro" id="IPR029351">
    <property type="entry name" value="GAD_dom"/>
</dbReference>
<evidence type="ECO:0000256" key="6">
    <source>
        <dbReference type="ARBA" id="ARBA00023146"/>
    </source>
</evidence>
<sequence>MIGEEVVLEGWVNRRRDHGGVTFVDLRDREGLVQVVFSPEVSPQVHEKAREIKNEYVLRIKGKVNRRPPGTENPKLKTGEIEVLATELEVLNPAKTLPFRLDDREVSEEVRLTYRYLDLRRPWMQNNMRLRHKAAMAIRQYMDSQGFIDVETPFLTKSTPEGARDYLVPSRVNPGKFYALPQSPQLFKQILMVAGFDRYYQIVKCFRDEDLRADRQPEFTQIDLEMSFVEREDVMEVVEGIVRTVFKLIDVDLPEKFPVMSYQEAMLKYGIDRPDTRFEMLIQDVSQLFEATEFTAFKETLKKSGVIRGFKAPGGAQFSRKELDNWGKRAREFGAKGLISIKVTDQGLQSNLLKYLSSGEIEGLKEAFQVQEGDVVFLAADKEEIVADVLGRLRLEVAEALGLIPEDTYAPLWVVDFPLLDWDEDEKRYVAIHHPFTSPMDED</sequence>
<dbReference type="PROSITE" id="PS50862">
    <property type="entry name" value="AA_TRNA_LIGASE_II"/>
    <property type="match status" value="1"/>
</dbReference>
<dbReference type="PANTHER" id="PTHR22594:SF5">
    <property type="entry name" value="ASPARTATE--TRNA LIGASE, MITOCHONDRIAL"/>
    <property type="match status" value="1"/>
</dbReference>
<dbReference type="SUPFAM" id="SSF55261">
    <property type="entry name" value="GAD domain-like"/>
    <property type="match status" value="1"/>
</dbReference>
<evidence type="ECO:0000259" key="7">
    <source>
        <dbReference type="PROSITE" id="PS50862"/>
    </source>
</evidence>
<accession>A0A7C0YCG5</accession>
<dbReference type="InterPro" id="IPR004365">
    <property type="entry name" value="NA-bd_OB_tRNA"/>
</dbReference>
<dbReference type="Gene3D" id="2.40.50.140">
    <property type="entry name" value="Nucleic acid-binding proteins"/>
    <property type="match status" value="1"/>
</dbReference>
<dbReference type="NCBIfam" id="TIGR00459">
    <property type="entry name" value="aspS_bact"/>
    <property type="match status" value="1"/>
</dbReference>
<dbReference type="InterPro" id="IPR002312">
    <property type="entry name" value="Asp/Asn-tRNA-synth_IIb"/>
</dbReference>
<protein>
    <submittedName>
        <fullName evidence="8">Aspartate--tRNA ligase</fullName>
        <ecNumber evidence="8">6.1.1.12</ecNumber>
    </submittedName>
</protein>
<dbReference type="Gene3D" id="3.30.930.10">
    <property type="entry name" value="Bira Bifunctional Protein, Domain 2"/>
    <property type="match status" value="2"/>
</dbReference>
<dbReference type="SUPFAM" id="SSF55681">
    <property type="entry name" value="Class II aaRS and biotin synthetases"/>
    <property type="match status" value="1"/>
</dbReference>
<dbReference type="InterPro" id="IPR047089">
    <property type="entry name" value="Asp-tRNA-ligase_1_N"/>
</dbReference>
<dbReference type="GO" id="GO:0005737">
    <property type="term" value="C:cytoplasm"/>
    <property type="evidence" value="ECO:0007669"/>
    <property type="project" value="InterPro"/>
</dbReference>
<comment type="caution">
    <text evidence="8">The sequence shown here is derived from an EMBL/GenBank/DDBJ whole genome shotgun (WGS) entry which is preliminary data.</text>
</comment>
<evidence type="ECO:0000256" key="1">
    <source>
        <dbReference type="ARBA" id="ARBA00006303"/>
    </source>
</evidence>
<feature type="domain" description="Aminoacyl-transfer RNA synthetases class-II family profile" evidence="7">
    <location>
        <begin position="137"/>
        <end position="405"/>
    </location>
</feature>
<dbReference type="InterPro" id="IPR004364">
    <property type="entry name" value="Aa-tRNA-synt_II"/>
</dbReference>
<reference evidence="8" key="1">
    <citation type="journal article" date="2020" name="mSystems">
        <title>Genome- and Community-Level Interaction Insights into Carbon Utilization and Element Cycling Functions of Hydrothermarchaeota in Hydrothermal Sediment.</title>
        <authorList>
            <person name="Zhou Z."/>
            <person name="Liu Y."/>
            <person name="Xu W."/>
            <person name="Pan J."/>
            <person name="Luo Z.H."/>
            <person name="Li M."/>
        </authorList>
    </citation>
    <scope>NUCLEOTIDE SEQUENCE [LARGE SCALE GENOMIC DNA]</scope>
    <source>
        <strain evidence="8">HyVt-115</strain>
    </source>
</reference>
<dbReference type="GO" id="GO:0004815">
    <property type="term" value="F:aspartate-tRNA ligase activity"/>
    <property type="evidence" value="ECO:0007669"/>
    <property type="project" value="UniProtKB-EC"/>
</dbReference>
<comment type="similarity">
    <text evidence="1">Belongs to the class-II aminoacyl-tRNA synthetase family. Type 1 subfamily.</text>
</comment>
<dbReference type="SUPFAM" id="SSF50249">
    <property type="entry name" value="Nucleic acid-binding proteins"/>
    <property type="match status" value="1"/>
</dbReference>
<keyword evidence="3" id="KW-0547">Nucleotide-binding</keyword>
<gene>
    <name evidence="8" type="primary">aspS</name>
    <name evidence="8" type="ORF">ENF32_00510</name>
</gene>
<dbReference type="Pfam" id="PF00152">
    <property type="entry name" value="tRNA-synt_2"/>
    <property type="match status" value="1"/>
</dbReference>
<keyword evidence="6" id="KW-0030">Aminoacyl-tRNA synthetase</keyword>
<dbReference type="GO" id="GO:0006422">
    <property type="term" value="P:aspartyl-tRNA aminoacylation"/>
    <property type="evidence" value="ECO:0007669"/>
    <property type="project" value="TreeGrafter"/>
</dbReference>